<proteinExistence type="predicted"/>
<dbReference type="Proteomes" id="UP000007110">
    <property type="component" value="Unassembled WGS sequence"/>
</dbReference>
<reference evidence="2" key="2">
    <citation type="submission" date="2021-01" db="UniProtKB">
        <authorList>
            <consortium name="EnsemblMetazoa"/>
        </authorList>
    </citation>
    <scope>IDENTIFICATION</scope>
</reference>
<dbReference type="KEGG" id="spu:756458"/>
<dbReference type="OrthoDB" id="429991at2759"/>
<feature type="region of interest" description="Disordered" evidence="1">
    <location>
        <begin position="166"/>
        <end position="202"/>
    </location>
</feature>
<reference evidence="3" key="1">
    <citation type="submission" date="2015-02" db="EMBL/GenBank/DDBJ databases">
        <title>Genome sequencing for Strongylocentrotus purpuratus.</title>
        <authorList>
            <person name="Murali S."/>
            <person name="Liu Y."/>
            <person name="Vee V."/>
            <person name="English A."/>
            <person name="Wang M."/>
            <person name="Skinner E."/>
            <person name="Han Y."/>
            <person name="Muzny D.M."/>
            <person name="Worley K.C."/>
            <person name="Gibbs R.A."/>
        </authorList>
    </citation>
    <scope>NUCLEOTIDE SEQUENCE</scope>
</reference>
<sequence length="524" mass="57094">METIEESIDEESQVKGLSKTTKRGLPSRPGDVTHMSGEDGTENTFPLETRPVHTRTAMGDYIVPKGGKPLTQHAFPSPGPGDLMPRHQITQRAAPQYSIVGRSKTNTRKKAPGPGDYNTSGDLVWKIKTVTLKEKGTTMITEEIQDRGNTIGPANINVSYLNTGKHAPKPSISSRHRPGANVGHPSNALSSGTATNGLPTPGPNAYFPKITDKGKCKSFGILNQQRRAVQGESLGPGPAAYSVKDSSTKSGYSLAKRLRADWQVSSRTPAPNSYNVGSKIGKGLAMSIRSRPSYEPKTFGPSPNSYFFRDSMKNSDAPFATMTYRPFESENDSTPGPTHYSITDKAMRKAPRYSFRSVCKYPVAYPLPEDTPGPGTYLRPRAFTKNDAPAHSMGRRTKPAKSSVVDGPGPNHYNIRDPHKPDGKRAPSYSMAARCDRPDKRRDGPAPTAYTPNLDTDSGPKYSMTARPKRKARCVGAAPNSYTIKMNQTVKGRFSGPKATLKGRNTPHVYQGYAFQHSIPLRNT</sequence>
<dbReference type="OMA" id="PNHYNIR"/>
<feature type="region of interest" description="Disordered" evidence="1">
    <location>
        <begin position="369"/>
        <end position="467"/>
    </location>
</feature>
<dbReference type="Pfam" id="PF07004">
    <property type="entry name" value="SHIPPO-rpt"/>
    <property type="match status" value="6"/>
</dbReference>
<dbReference type="EnsemblMetazoa" id="XM_001195223">
    <property type="protein sequence ID" value="XP_001195223"/>
    <property type="gene ID" value="LOC756458"/>
</dbReference>
<dbReference type="AlphaFoldDB" id="A0A7M7G414"/>
<dbReference type="RefSeq" id="XP_001195223.3">
    <property type="nucleotide sequence ID" value="XM_001195223.4"/>
</dbReference>
<dbReference type="GO" id="GO:0005856">
    <property type="term" value="C:cytoskeleton"/>
    <property type="evidence" value="ECO:0000318"/>
    <property type="project" value="GO_Central"/>
</dbReference>
<feature type="compositionally biased region" description="Basic and acidic residues" evidence="1">
    <location>
        <begin position="434"/>
        <end position="444"/>
    </location>
</feature>
<dbReference type="PANTHER" id="PTHR21580:SF63">
    <property type="entry name" value="OUTER DENSE FIBER PROTEIN 3"/>
    <property type="match status" value="1"/>
</dbReference>
<feature type="compositionally biased region" description="Polar residues" evidence="1">
    <location>
        <begin position="187"/>
        <end position="198"/>
    </location>
</feature>
<evidence type="ECO:0000313" key="3">
    <source>
        <dbReference type="Proteomes" id="UP000007110"/>
    </source>
</evidence>
<keyword evidence="3" id="KW-1185">Reference proteome</keyword>
<accession>A0A7M7G414</accession>
<name>A0A7M7G414_STRPU</name>
<dbReference type="InterPro" id="IPR051291">
    <property type="entry name" value="CIMAP"/>
</dbReference>
<evidence type="ECO:0008006" key="4">
    <source>
        <dbReference type="Google" id="ProtNLM"/>
    </source>
</evidence>
<evidence type="ECO:0000313" key="2">
    <source>
        <dbReference type="EnsemblMetazoa" id="XP_001195223"/>
    </source>
</evidence>
<feature type="compositionally biased region" description="Basic and acidic residues" evidence="1">
    <location>
        <begin position="414"/>
        <end position="425"/>
    </location>
</feature>
<dbReference type="InParanoid" id="A0A7M7G414"/>
<feature type="region of interest" description="Disordered" evidence="1">
    <location>
        <begin position="1"/>
        <end position="49"/>
    </location>
</feature>
<dbReference type="InterPro" id="IPR010736">
    <property type="entry name" value="SHIPPO-rpt"/>
</dbReference>
<dbReference type="GeneID" id="756458"/>
<organism evidence="2 3">
    <name type="scientific">Strongylocentrotus purpuratus</name>
    <name type="common">Purple sea urchin</name>
    <dbReference type="NCBI Taxonomy" id="7668"/>
    <lineage>
        <taxon>Eukaryota</taxon>
        <taxon>Metazoa</taxon>
        <taxon>Echinodermata</taxon>
        <taxon>Eleutherozoa</taxon>
        <taxon>Echinozoa</taxon>
        <taxon>Echinoidea</taxon>
        <taxon>Euechinoidea</taxon>
        <taxon>Echinacea</taxon>
        <taxon>Camarodonta</taxon>
        <taxon>Echinidea</taxon>
        <taxon>Strongylocentrotidae</taxon>
        <taxon>Strongylocentrotus</taxon>
    </lineage>
</organism>
<protein>
    <recommendedName>
        <fullName evidence="4">Outer dense fiber protein 3</fullName>
    </recommendedName>
</protein>
<feature type="compositionally biased region" description="Acidic residues" evidence="1">
    <location>
        <begin position="1"/>
        <end position="11"/>
    </location>
</feature>
<feature type="region of interest" description="Disordered" evidence="1">
    <location>
        <begin position="326"/>
        <end position="345"/>
    </location>
</feature>
<evidence type="ECO:0000256" key="1">
    <source>
        <dbReference type="SAM" id="MobiDB-lite"/>
    </source>
</evidence>
<dbReference type="PANTHER" id="PTHR21580">
    <property type="entry name" value="SHIPPO-1-RELATED"/>
    <property type="match status" value="1"/>
</dbReference>